<keyword evidence="1" id="KW-0732">Signal</keyword>
<reference evidence="2 3" key="2">
    <citation type="journal article" date="2022" name="Mar. Drugs">
        <title>Bioassay-Guided Fractionation Leads to the Detection of Cholic Acid Generated by the Rare Thalassomonas sp.</title>
        <authorList>
            <person name="Pheiffer F."/>
            <person name="Schneider Y.K."/>
            <person name="Hansen E.H."/>
            <person name="Andersen J.H."/>
            <person name="Isaksson J."/>
            <person name="Busche T."/>
            <person name="R C."/>
            <person name="Kalinowski J."/>
            <person name="Zyl L.V."/>
            <person name="Trindade M."/>
        </authorList>
    </citation>
    <scope>NUCLEOTIDE SEQUENCE [LARGE SCALE GENOMIC DNA]</scope>
    <source>
        <strain evidence="2 3">A5K-106</strain>
    </source>
</reference>
<evidence type="ECO:0000313" key="2">
    <source>
        <dbReference type="EMBL" id="WDD97856.1"/>
    </source>
</evidence>
<dbReference type="Gene3D" id="3.40.720.10">
    <property type="entry name" value="Alkaline Phosphatase, subunit A"/>
    <property type="match status" value="1"/>
</dbReference>
<dbReference type="GO" id="GO:0016787">
    <property type="term" value="F:hydrolase activity"/>
    <property type="evidence" value="ECO:0007669"/>
    <property type="project" value="UniProtKB-ARBA"/>
</dbReference>
<protein>
    <submittedName>
        <fullName evidence="2">Alkaline phosphatase family protein</fullName>
    </submittedName>
</protein>
<name>A0AAE9YQR7_9GAMM</name>
<feature type="chain" id="PRO_5041960274" evidence="1">
    <location>
        <begin position="21"/>
        <end position="429"/>
    </location>
</feature>
<dbReference type="Gene3D" id="3.30.1360.180">
    <property type="match status" value="1"/>
</dbReference>
<accession>A0AAE9YQR7</accession>
<dbReference type="PANTHER" id="PTHR10151">
    <property type="entry name" value="ECTONUCLEOTIDE PYROPHOSPHATASE/PHOSPHODIESTERASE"/>
    <property type="match status" value="1"/>
</dbReference>
<dbReference type="PROSITE" id="PS51257">
    <property type="entry name" value="PROKAR_LIPOPROTEIN"/>
    <property type="match status" value="1"/>
</dbReference>
<dbReference type="CDD" id="cd16018">
    <property type="entry name" value="Enpp"/>
    <property type="match status" value="1"/>
</dbReference>
<dbReference type="AlphaFoldDB" id="A0AAE9YQR7"/>
<dbReference type="Proteomes" id="UP000032568">
    <property type="component" value="Chromosome"/>
</dbReference>
<gene>
    <name evidence="2" type="ORF">SG35_021555</name>
</gene>
<dbReference type="InterPro" id="IPR002591">
    <property type="entry name" value="Phosphodiest/P_Trfase"/>
</dbReference>
<dbReference type="PANTHER" id="PTHR10151:SF120">
    <property type="entry name" value="BIS(5'-ADENOSYL)-TRIPHOSPHATASE"/>
    <property type="match status" value="1"/>
</dbReference>
<organism evidence="2 3">
    <name type="scientific">Thalassomonas actiniarum</name>
    <dbReference type="NCBI Taxonomy" id="485447"/>
    <lineage>
        <taxon>Bacteria</taxon>
        <taxon>Pseudomonadati</taxon>
        <taxon>Pseudomonadota</taxon>
        <taxon>Gammaproteobacteria</taxon>
        <taxon>Alteromonadales</taxon>
        <taxon>Colwelliaceae</taxon>
        <taxon>Thalassomonas</taxon>
    </lineage>
</organism>
<feature type="signal peptide" evidence="1">
    <location>
        <begin position="1"/>
        <end position="20"/>
    </location>
</feature>
<dbReference type="Pfam" id="PF01663">
    <property type="entry name" value="Phosphodiest"/>
    <property type="match status" value="1"/>
</dbReference>
<dbReference type="EMBL" id="CP059735">
    <property type="protein sequence ID" value="WDD97856.1"/>
    <property type="molecule type" value="Genomic_DNA"/>
</dbReference>
<proteinExistence type="predicted"/>
<evidence type="ECO:0000313" key="3">
    <source>
        <dbReference type="Proteomes" id="UP000032568"/>
    </source>
</evidence>
<dbReference type="SUPFAM" id="SSF53649">
    <property type="entry name" value="Alkaline phosphatase-like"/>
    <property type="match status" value="1"/>
</dbReference>
<sequence>MSFILSRLKWFLAVSLVLLAGCSQSKVTSVHSVNPVVLISLDGFRYDYIEKYQAKNLKALARGGVRATSMQPSYPTKTFPNHLTLVTGMYPSNHGLVHNDFYDVELDEVYDMGKAKEQPLWLWGTPLWTLAEQNNVRSATFFWPESDAEIGGILPSYYHGYNKSTPYQERIDGIIDWLKLPPSQRPSFITGYFSLVDDMGHDFGPESQQVQDAVAMLDGYIGQLKQRLDELPFEVNLVVVSDHGMVKINKQSKIDWQALDDFSGYKVVNGSTQLMLYADKAISQSKIAEDVKRLNAKSMGRYRVYAKETIPERLHYGGSHRIADILLDVAPPATFSDTKWLDDAVGGTHGFNPYRVKEMAAIFIANGPDFKQGLEIPSFENIHVFPVLASILGLPIPENIDGDLAVLAPILAQDGKKAASANLVTRAEQ</sequence>
<dbReference type="RefSeq" id="WP_044832083.1">
    <property type="nucleotide sequence ID" value="NZ_CP059735.1"/>
</dbReference>
<dbReference type="InterPro" id="IPR017850">
    <property type="entry name" value="Alkaline_phosphatase_core_sf"/>
</dbReference>
<dbReference type="KEGG" id="tact:SG35_021555"/>
<keyword evidence="3" id="KW-1185">Reference proteome</keyword>
<reference evidence="2 3" key="1">
    <citation type="journal article" date="2015" name="Genome Announc.">
        <title>Draft Genome Sequences of Marine Isolates of Thalassomonas viridans and Thalassomonas actiniarum.</title>
        <authorList>
            <person name="Olonade I."/>
            <person name="van Zyl L.J."/>
            <person name="Trindade M."/>
        </authorList>
    </citation>
    <scope>NUCLEOTIDE SEQUENCE [LARGE SCALE GENOMIC DNA]</scope>
    <source>
        <strain evidence="2 3">A5K-106</strain>
    </source>
</reference>
<evidence type="ECO:0000256" key="1">
    <source>
        <dbReference type="SAM" id="SignalP"/>
    </source>
</evidence>